<comment type="similarity">
    <text evidence="11">Belongs to the KdpC family.</text>
</comment>
<organism evidence="13 14">
    <name type="scientific">Deinococcus koreensis</name>
    <dbReference type="NCBI Taxonomy" id="2054903"/>
    <lineage>
        <taxon>Bacteria</taxon>
        <taxon>Thermotogati</taxon>
        <taxon>Deinococcota</taxon>
        <taxon>Deinococci</taxon>
        <taxon>Deinococcales</taxon>
        <taxon>Deinococcaceae</taxon>
        <taxon>Deinococcus</taxon>
    </lineage>
</organism>
<feature type="region of interest" description="Disordered" evidence="12">
    <location>
        <begin position="82"/>
        <end position="103"/>
    </location>
</feature>
<dbReference type="OrthoDB" id="9809491at2"/>
<dbReference type="GO" id="GO:0008556">
    <property type="term" value="F:P-type potassium transmembrane transporter activity"/>
    <property type="evidence" value="ECO:0007669"/>
    <property type="project" value="InterPro"/>
</dbReference>
<keyword evidence="3 11" id="KW-0633">Potassium transport</keyword>
<keyword evidence="9 11" id="KW-0406">Ion transport</keyword>
<dbReference type="NCBIfam" id="NF001454">
    <property type="entry name" value="PRK00315.1"/>
    <property type="match status" value="1"/>
</dbReference>
<keyword evidence="6 11" id="KW-0067">ATP-binding</keyword>
<dbReference type="PIRSF" id="PIRSF001296">
    <property type="entry name" value="K_ATPase_KdpC"/>
    <property type="match status" value="1"/>
</dbReference>
<comment type="subunit">
    <text evidence="11">The system is composed of three essential subunits: KdpA, KdpB and KdpC.</text>
</comment>
<evidence type="ECO:0000313" key="13">
    <source>
        <dbReference type="EMBL" id="PNY79443.1"/>
    </source>
</evidence>
<dbReference type="PANTHER" id="PTHR30042:SF2">
    <property type="entry name" value="POTASSIUM-TRANSPORTING ATPASE KDPC SUBUNIT"/>
    <property type="match status" value="1"/>
</dbReference>
<evidence type="ECO:0000256" key="9">
    <source>
        <dbReference type="ARBA" id="ARBA00023065"/>
    </source>
</evidence>
<evidence type="ECO:0000256" key="12">
    <source>
        <dbReference type="SAM" id="MobiDB-lite"/>
    </source>
</evidence>
<dbReference type="PANTHER" id="PTHR30042">
    <property type="entry name" value="POTASSIUM-TRANSPORTING ATPASE C CHAIN"/>
    <property type="match status" value="1"/>
</dbReference>
<evidence type="ECO:0000256" key="1">
    <source>
        <dbReference type="ARBA" id="ARBA00022448"/>
    </source>
</evidence>
<keyword evidence="8 11" id="KW-1133">Transmembrane helix</keyword>
<evidence type="ECO:0000256" key="6">
    <source>
        <dbReference type="ARBA" id="ARBA00022840"/>
    </source>
</evidence>
<evidence type="ECO:0000256" key="5">
    <source>
        <dbReference type="ARBA" id="ARBA00022741"/>
    </source>
</evidence>
<keyword evidence="14" id="KW-1185">Reference proteome</keyword>
<evidence type="ECO:0000256" key="2">
    <source>
        <dbReference type="ARBA" id="ARBA00022475"/>
    </source>
</evidence>
<keyword evidence="10 11" id="KW-0472">Membrane</keyword>
<comment type="function">
    <text evidence="11">Part of the high-affinity ATP-driven potassium transport (or Kdp) system, which catalyzes the hydrolysis of ATP coupled with the electrogenic transport of potassium into the cytoplasm. This subunit acts as a catalytic chaperone that increases the ATP-binding affinity of the ATP-hydrolyzing subunit KdpB by the formation of a transient KdpB/KdpC/ATP ternary complex.</text>
</comment>
<dbReference type="HAMAP" id="MF_00276">
    <property type="entry name" value="KdpC"/>
    <property type="match status" value="1"/>
</dbReference>
<dbReference type="GO" id="GO:0005886">
    <property type="term" value="C:plasma membrane"/>
    <property type="evidence" value="ECO:0007669"/>
    <property type="project" value="UniProtKB-SubCell"/>
</dbReference>
<evidence type="ECO:0000256" key="3">
    <source>
        <dbReference type="ARBA" id="ARBA00022538"/>
    </source>
</evidence>
<evidence type="ECO:0000256" key="7">
    <source>
        <dbReference type="ARBA" id="ARBA00022958"/>
    </source>
</evidence>
<keyword evidence="2 11" id="KW-1003">Cell membrane</keyword>
<dbReference type="GO" id="GO:0005524">
    <property type="term" value="F:ATP binding"/>
    <property type="evidence" value="ECO:0007669"/>
    <property type="project" value="UniProtKB-UniRule"/>
</dbReference>
<feature type="transmembrane region" description="Helical" evidence="11">
    <location>
        <begin position="28"/>
        <end position="50"/>
    </location>
</feature>
<keyword evidence="7 11" id="KW-0630">Potassium</keyword>
<protein>
    <recommendedName>
        <fullName evidence="11">Potassium-transporting ATPase KdpC subunit</fullName>
    </recommendedName>
    <alternativeName>
        <fullName evidence="11">ATP phosphohydrolase [potassium-transporting] C chain</fullName>
    </alternativeName>
    <alternativeName>
        <fullName evidence="11">Potassium-binding and translocating subunit C</fullName>
    </alternativeName>
    <alternativeName>
        <fullName evidence="11">Potassium-translocating ATPase C chain</fullName>
    </alternativeName>
</protein>
<evidence type="ECO:0000256" key="10">
    <source>
        <dbReference type="ARBA" id="ARBA00023136"/>
    </source>
</evidence>
<evidence type="ECO:0000313" key="14">
    <source>
        <dbReference type="Proteomes" id="UP000236379"/>
    </source>
</evidence>
<name>A0A2K3USD1_9DEIO</name>
<sequence length="208" mass="21047">MTTLPDPSTHPDPSTPAPGLSSWLRFSLTWLVLGGLAYPAITTLTAGALFPRQAQGSLIESGGRVVGSALVGQPFTGERYFSGRPSAAGAGDDPVNASGSNLAASNPALRERVQASAREIAAREGIAPSAIPADLVTASGSGLDPHISPAGAEIQVARVARVRGLSETRVRELVAAATERAPLGLGEPGVNVLRLNLALDGASGGARD</sequence>
<dbReference type="InterPro" id="IPR003820">
    <property type="entry name" value="KdpC"/>
</dbReference>
<dbReference type="Proteomes" id="UP000236379">
    <property type="component" value="Unassembled WGS sequence"/>
</dbReference>
<keyword evidence="5 11" id="KW-0547">Nucleotide-binding</keyword>
<dbReference type="Pfam" id="PF02669">
    <property type="entry name" value="KdpC"/>
    <property type="match status" value="1"/>
</dbReference>
<evidence type="ECO:0000256" key="8">
    <source>
        <dbReference type="ARBA" id="ARBA00022989"/>
    </source>
</evidence>
<dbReference type="NCBIfam" id="TIGR00681">
    <property type="entry name" value="kdpC"/>
    <property type="match status" value="1"/>
</dbReference>
<keyword evidence="1 11" id="KW-0813">Transport</keyword>
<proteinExistence type="inferred from homology"/>
<evidence type="ECO:0000256" key="11">
    <source>
        <dbReference type="HAMAP-Rule" id="MF_00276"/>
    </source>
</evidence>
<gene>
    <name evidence="11" type="primary">kdpC</name>
    <name evidence="13" type="ORF">CVO96_18560</name>
</gene>
<reference evidence="13 14" key="1">
    <citation type="submission" date="2018-01" db="EMBL/GenBank/DDBJ databases">
        <title>Deinococcus koreensis sp. nov., a radiation-resistant bacterium isolated from river water.</title>
        <authorList>
            <person name="Choi A."/>
        </authorList>
    </citation>
    <scope>NUCLEOTIDE SEQUENCE [LARGE SCALE GENOMIC DNA]</scope>
    <source>
        <strain evidence="13 14">SJW1-2</strain>
    </source>
</reference>
<keyword evidence="4 11" id="KW-0812">Transmembrane</keyword>
<accession>A0A2K3USD1</accession>
<dbReference type="AlphaFoldDB" id="A0A2K3USD1"/>
<dbReference type="EMBL" id="PPPD01000003">
    <property type="protein sequence ID" value="PNY79443.1"/>
    <property type="molecule type" value="Genomic_DNA"/>
</dbReference>
<comment type="subcellular location">
    <subcellularLocation>
        <location evidence="11">Cell membrane</location>
        <topology evidence="11">Single-pass membrane protein</topology>
    </subcellularLocation>
</comment>
<evidence type="ECO:0000256" key="4">
    <source>
        <dbReference type="ARBA" id="ARBA00022692"/>
    </source>
</evidence>
<comment type="caution">
    <text evidence="13">The sequence shown here is derived from an EMBL/GenBank/DDBJ whole genome shotgun (WGS) entry which is preliminary data.</text>
</comment>
<dbReference type="RefSeq" id="WP_103313956.1">
    <property type="nucleotide sequence ID" value="NZ_PPPD01000003.1"/>
</dbReference>